<sequence length="280" mass="31475">MSTKRGTVCLTFDFDAISLWIARSMTSPGPVSRGEFGAYAIPRILRLLSRNGITSTFFIPGHTLETYPQESQWIADAGHEISLHGYAHENVSLLTESEERSINERSIALITKLTGSAPKGHRTPSFDFTNHTVKILEQLGIEYDSSLMGQDYQPYFARYGDHCPPDASFEFGTPSSIMELPVSWTLDDYPHLEFVRTKDFVMPGLADPQAMFRSFLRDVEFMVREETGGVCVVTLHPQVIGRGGRLLALEQFIEQCLDLGVAFETCLNASREKRRELLTK</sequence>
<dbReference type="Proteomes" id="UP001448614">
    <property type="component" value="Unassembled WGS sequence"/>
</dbReference>
<reference evidence="2 3" key="1">
    <citation type="journal article" date="2024" name="Appl. Microbiol. Biotechnol.">
        <title>Biosynthetic gene clusters with biotechnological applications in novel Antarctic isolates from Actinomycetota.</title>
        <authorList>
            <person name="Bruna P."/>
            <person name="Nunez-Montero K."/>
            <person name="Contreras M.J."/>
            <person name="Leal K."/>
            <person name="Garcia M."/>
            <person name="Abanto M."/>
            <person name="Barrientos L."/>
        </authorList>
    </citation>
    <scope>NUCLEOTIDE SEQUENCE [LARGE SCALE GENOMIC DNA]</scope>
    <source>
        <strain evidence="2 3">Se16.17</strain>
    </source>
</reference>
<dbReference type="Gene3D" id="3.20.20.370">
    <property type="entry name" value="Glycoside hydrolase/deacetylase"/>
    <property type="match status" value="1"/>
</dbReference>
<name>A0ABV0GXN2_PAENI</name>
<comment type="caution">
    <text evidence="2">The sequence shown here is derived from an EMBL/GenBank/DDBJ whole genome shotgun (WGS) entry which is preliminary data.</text>
</comment>
<dbReference type="PANTHER" id="PTHR47561">
    <property type="entry name" value="POLYSACCHARIDE DEACETYLASE FAMILY PROTEIN (AFU_ORTHOLOGUE AFUA_6G05030)"/>
    <property type="match status" value="1"/>
</dbReference>
<gene>
    <name evidence="2" type="ORF">V3C41_19885</name>
</gene>
<keyword evidence="3" id="KW-1185">Reference proteome</keyword>
<dbReference type="PROSITE" id="PS51677">
    <property type="entry name" value="NODB"/>
    <property type="match status" value="1"/>
</dbReference>
<dbReference type="SUPFAM" id="SSF88713">
    <property type="entry name" value="Glycoside hydrolase/deacetylase"/>
    <property type="match status" value="1"/>
</dbReference>
<dbReference type="CDD" id="cd10938">
    <property type="entry name" value="CE4_HpPgdA_like"/>
    <property type="match status" value="1"/>
</dbReference>
<evidence type="ECO:0000259" key="1">
    <source>
        <dbReference type="PROSITE" id="PS51677"/>
    </source>
</evidence>
<evidence type="ECO:0000313" key="2">
    <source>
        <dbReference type="EMBL" id="MEO3943339.1"/>
    </source>
</evidence>
<dbReference type="InterPro" id="IPR037950">
    <property type="entry name" value="PgdA-like"/>
</dbReference>
<proteinExistence type="predicted"/>
<feature type="domain" description="NodB homology" evidence="1">
    <location>
        <begin position="6"/>
        <end position="264"/>
    </location>
</feature>
<dbReference type="InterPro" id="IPR011330">
    <property type="entry name" value="Glyco_hydro/deAcase_b/a-brl"/>
</dbReference>
<dbReference type="EMBL" id="JBBMFV010000004">
    <property type="protein sequence ID" value="MEO3943339.1"/>
    <property type="molecule type" value="Genomic_DNA"/>
</dbReference>
<accession>A0ABV0GXN2</accession>
<protein>
    <submittedName>
        <fullName evidence="2">Polysaccharide deacetylase</fullName>
    </submittedName>
</protein>
<dbReference type="RefSeq" id="WP_026540398.1">
    <property type="nucleotide sequence ID" value="NZ_JAVDRC010000001.1"/>
</dbReference>
<dbReference type="Pfam" id="PF01522">
    <property type="entry name" value="Polysacc_deac_1"/>
    <property type="match status" value="1"/>
</dbReference>
<evidence type="ECO:0000313" key="3">
    <source>
        <dbReference type="Proteomes" id="UP001448614"/>
    </source>
</evidence>
<dbReference type="InterPro" id="IPR002509">
    <property type="entry name" value="NODB_dom"/>
</dbReference>
<organism evidence="2 3">
    <name type="scientific">Paenarthrobacter nicotinovorans</name>
    <name type="common">Arthrobacter nicotinovorans</name>
    <dbReference type="NCBI Taxonomy" id="29320"/>
    <lineage>
        <taxon>Bacteria</taxon>
        <taxon>Bacillati</taxon>
        <taxon>Actinomycetota</taxon>
        <taxon>Actinomycetes</taxon>
        <taxon>Micrococcales</taxon>
        <taxon>Micrococcaceae</taxon>
        <taxon>Paenarthrobacter</taxon>
    </lineage>
</organism>
<dbReference type="PANTHER" id="PTHR47561:SF1">
    <property type="entry name" value="POLYSACCHARIDE DEACETYLASE FAMILY PROTEIN (AFU_ORTHOLOGUE AFUA_6G05030)"/>
    <property type="match status" value="1"/>
</dbReference>